<organism evidence="1 2">
    <name type="scientific">Klebsiella michiganensis</name>
    <dbReference type="NCBI Taxonomy" id="1134687"/>
    <lineage>
        <taxon>Bacteria</taxon>
        <taxon>Pseudomonadati</taxon>
        <taxon>Pseudomonadota</taxon>
        <taxon>Gammaproteobacteria</taxon>
        <taxon>Enterobacterales</taxon>
        <taxon>Enterobacteriaceae</taxon>
        <taxon>Klebsiella/Raoultella group</taxon>
        <taxon>Klebsiella</taxon>
    </lineage>
</organism>
<proteinExistence type="predicted"/>
<dbReference type="EMBL" id="PIDS01000227">
    <property type="protein sequence ID" value="PLL42007.1"/>
    <property type="molecule type" value="Genomic_DNA"/>
</dbReference>
<gene>
    <name evidence="1" type="ORF">CWN50_09320</name>
</gene>
<dbReference type="Pfam" id="PF07026">
    <property type="entry name" value="DUF1317"/>
    <property type="match status" value="1"/>
</dbReference>
<evidence type="ECO:0000313" key="1">
    <source>
        <dbReference type="EMBL" id="PLL42007.1"/>
    </source>
</evidence>
<dbReference type="Proteomes" id="UP000234505">
    <property type="component" value="Unassembled WGS sequence"/>
</dbReference>
<dbReference type="InterPro" id="IPR009750">
    <property type="entry name" value="DUF1317"/>
</dbReference>
<dbReference type="RefSeq" id="WP_196575627.1">
    <property type="nucleotide sequence ID" value="NZ_JADRUQ010000025.1"/>
</dbReference>
<reference evidence="1 2" key="2">
    <citation type="submission" date="2018-01" db="EMBL/GenBank/DDBJ databases">
        <title>Genomic study of Klebsiella pneumoniae.</title>
        <authorList>
            <person name="Yang Y."/>
            <person name="Bicalho R."/>
        </authorList>
    </citation>
    <scope>NUCLEOTIDE SEQUENCE [LARGE SCALE GENOMIC DNA]</scope>
    <source>
        <strain evidence="1 2">A11</strain>
    </source>
</reference>
<comment type="caution">
    <text evidence="1">The sequence shown here is derived from an EMBL/GenBank/DDBJ whole genome shotgun (WGS) entry which is preliminary data.</text>
</comment>
<accession>A0A2J4RF99</accession>
<evidence type="ECO:0000313" key="2">
    <source>
        <dbReference type="Proteomes" id="UP000234505"/>
    </source>
</evidence>
<name>A0A2J4RF99_9ENTR</name>
<dbReference type="AlphaFoldDB" id="A0A2J4RF99"/>
<protein>
    <submittedName>
        <fullName evidence="1">Cruciferin</fullName>
    </submittedName>
</protein>
<sequence>MKHAQDDIRVGAVRLPFLKEVKGWLMPWGEVISNPLKAQRLAEELDTNEDPDKKRGAQ</sequence>
<reference evidence="1 2" key="1">
    <citation type="submission" date="2017-11" db="EMBL/GenBank/DDBJ databases">
        <authorList>
            <person name="Han C.G."/>
        </authorList>
    </citation>
    <scope>NUCLEOTIDE SEQUENCE [LARGE SCALE GENOMIC DNA]</scope>
    <source>
        <strain evidence="1 2">A11</strain>
    </source>
</reference>